<keyword evidence="3" id="KW-0418">Kinase</keyword>
<evidence type="ECO:0000256" key="2">
    <source>
        <dbReference type="ARBA" id="ARBA00022679"/>
    </source>
</evidence>
<dbReference type="RefSeq" id="WP_013825012.1">
    <property type="nucleotide sequence ID" value="NC_015574.1"/>
</dbReference>
<dbReference type="STRING" id="868131.MSWAN_0470"/>
<dbReference type="Proteomes" id="UP000009231">
    <property type="component" value="Chromosome"/>
</dbReference>
<dbReference type="AlphaFoldDB" id="F6D4M5"/>
<organism evidence="5 6">
    <name type="scientific">Methanobacterium paludis (strain DSM 25820 / JCM 18151 / SWAN1)</name>
    <dbReference type="NCBI Taxonomy" id="868131"/>
    <lineage>
        <taxon>Archaea</taxon>
        <taxon>Methanobacteriati</taxon>
        <taxon>Methanobacteriota</taxon>
        <taxon>Methanomada group</taxon>
        <taxon>Methanobacteria</taxon>
        <taxon>Methanobacteriales</taxon>
        <taxon>Methanobacteriaceae</taxon>
        <taxon>Methanobacterium</taxon>
    </lineage>
</organism>
<evidence type="ECO:0000313" key="6">
    <source>
        <dbReference type="Proteomes" id="UP000009231"/>
    </source>
</evidence>
<dbReference type="InterPro" id="IPR029056">
    <property type="entry name" value="Ribokinase-like"/>
</dbReference>
<dbReference type="OrthoDB" id="26949at2157"/>
<dbReference type="PANTHER" id="PTHR10584">
    <property type="entry name" value="SUGAR KINASE"/>
    <property type="match status" value="1"/>
</dbReference>
<dbReference type="GO" id="GO:0016301">
    <property type="term" value="F:kinase activity"/>
    <property type="evidence" value="ECO:0007669"/>
    <property type="project" value="UniProtKB-KW"/>
</dbReference>
<dbReference type="HOGENOM" id="CLU_065902_0_0_2"/>
<protein>
    <submittedName>
        <fullName evidence="5">PfkB domain protein</fullName>
    </submittedName>
</protein>
<evidence type="ECO:0000256" key="1">
    <source>
        <dbReference type="ARBA" id="ARBA00010688"/>
    </source>
</evidence>
<dbReference type="KEGG" id="mew:MSWAN_0470"/>
<gene>
    <name evidence="5" type="ordered locus">MSWAN_0470</name>
</gene>
<dbReference type="SUPFAM" id="SSF53613">
    <property type="entry name" value="Ribokinase-like"/>
    <property type="match status" value="1"/>
</dbReference>
<evidence type="ECO:0000259" key="4">
    <source>
        <dbReference type="Pfam" id="PF00294"/>
    </source>
</evidence>
<reference evidence="5 6" key="1">
    <citation type="journal article" date="2014" name="Int. J. Syst. Evol. Microbiol.">
        <title>Methanobacterium paludis sp. nov. and a novel strain of Methanobacterium lacus isolated from northern peatlands.</title>
        <authorList>
            <person name="Cadillo-Quiroz H."/>
            <person name="Brauer S.L."/>
            <person name="Goodson N."/>
            <person name="Yavitt J.B."/>
            <person name="Zinder S.H."/>
        </authorList>
    </citation>
    <scope>NUCLEOTIDE SEQUENCE [LARGE SCALE GENOMIC DNA]</scope>
    <source>
        <strain evidence="6">DSM 25820 / JCM 18151 / SWAN1</strain>
    </source>
</reference>
<proteinExistence type="inferred from homology"/>
<dbReference type="GeneID" id="10667957"/>
<evidence type="ECO:0000256" key="3">
    <source>
        <dbReference type="ARBA" id="ARBA00022777"/>
    </source>
</evidence>
<dbReference type="InterPro" id="IPR011611">
    <property type="entry name" value="PfkB_dom"/>
</dbReference>
<comment type="similarity">
    <text evidence="1">Belongs to the carbohydrate kinase PfkB family.</text>
</comment>
<name>F6D4M5_METPW</name>
<dbReference type="Pfam" id="PF00294">
    <property type="entry name" value="PfkB"/>
    <property type="match status" value="1"/>
</dbReference>
<sequence length="306" mass="34561">MPKFLIMGPVTMDTIVRNETVYHSIGGAVYYQAAVLSGLGVDTTAVITVSNDDESILDVFPNDISIVPIFVDKTMKFENIYPNHDPNHRIQRAEIESNPIKPEDISNLDLKNFDAFILSSLSPFDIPIETVKFLSQFQIPMYVGVQGYLRHIKNHKVILKPWNDFQKFLKFFDGIFLDEMEARVILGTHVHKLEGVAKTLASFGPKEVIITRGDRGAIIYSEKTDSIYQIHAFPSKQRIDPTGLGDTYMAAYVSRRMEKIDPETCGIFASVVATIKLEGEGVFMGNRKLIEDRLMKTDFLMDKKSS</sequence>
<dbReference type="EMBL" id="CP002772">
    <property type="protein sequence ID" value="AEG17510.1"/>
    <property type="molecule type" value="Genomic_DNA"/>
</dbReference>
<feature type="domain" description="Carbohydrate kinase PfkB" evidence="4">
    <location>
        <begin position="16"/>
        <end position="281"/>
    </location>
</feature>
<keyword evidence="2" id="KW-0808">Transferase</keyword>
<dbReference type="eggNOG" id="arCOG00016">
    <property type="taxonomic scope" value="Archaea"/>
</dbReference>
<evidence type="ECO:0000313" key="5">
    <source>
        <dbReference type="EMBL" id="AEG17510.1"/>
    </source>
</evidence>
<keyword evidence="6" id="KW-1185">Reference proteome</keyword>
<accession>F6D4M5</accession>
<dbReference type="Gene3D" id="3.40.1190.20">
    <property type="match status" value="1"/>
</dbReference>
<dbReference type="PANTHER" id="PTHR10584:SF166">
    <property type="entry name" value="RIBOKINASE"/>
    <property type="match status" value="1"/>
</dbReference>